<keyword evidence="1" id="KW-0472">Membrane</keyword>
<evidence type="ECO:0000259" key="2">
    <source>
        <dbReference type="Pfam" id="PF07596"/>
    </source>
</evidence>
<dbReference type="InterPro" id="IPR011453">
    <property type="entry name" value="DUF1559"/>
</dbReference>
<comment type="caution">
    <text evidence="3">The sequence shown here is derived from an EMBL/GenBank/DDBJ whole genome shotgun (WGS) entry which is preliminary data.</text>
</comment>
<reference evidence="3 4" key="1">
    <citation type="submission" date="2023-03" db="EMBL/GenBank/DDBJ databases">
        <title>Paludisphaera mucosa sp. nov. a novel planctomycete from northern fen.</title>
        <authorList>
            <person name="Ivanova A."/>
        </authorList>
    </citation>
    <scope>NUCLEOTIDE SEQUENCE [LARGE SCALE GENOMIC DNA]</scope>
    <source>
        <strain evidence="3 4">Pla2</strain>
    </source>
</reference>
<dbReference type="Pfam" id="PF07596">
    <property type="entry name" value="SBP_bac_10"/>
    <property type="match status" value="1"/>
</dbReference>
<evidence type="ECO:0000313" key="3">
    <source>
        <dbReference type="EMBL" id="MDG3004445.1"/>
    </source>
</evidence>
<feature type="transmembrane region" description="Helical" evidence="1">
    <location>
        <begin position="16"/>
        <end position="37"/>
    </location>
</feature>
<dbReference type="SUPFAM" id="SSF54523">
    <property type="entry name" value="Pili subunits"/>
    <property type="match status" value="1"/>
</dbReference>
<keyword evidence="1" id="KW-0812">Transmembrane</keyword>
<evidence type="ECO:0000256" key="1">
    <source>
        <dbReference type="SAM" id="Phobius"/>
    </source>
</evidence>
<keyword evidence="1" id="KW-1133">Transmembrane helix</keyword>
<dbReference type="InterPro" id="IPR027558">
    <property type="entry name" value="Pre_pil_HX9DG_C"/>
</dbReference>
<accession>A0ABT6FA63</accession>
<name>A0ABT6FA63_9BACT</name>
<keyword evidence="4" id="KW-1185">Reference proteome</keyword>
<dbReference type="NCBIfam" id="TIGR02532">
    <property type="entry name" value="IV_pilin_GFxxxE"/>
    <property type="match status" value="1"/>
</dbReference>
<sequence>MIADDANRVNHRGLTLIELAVVVGVVAVLAALILQAVTAAREASRRVSCLSNLKQIGLALNAYASIERSLPNSGGALSPHVLLLPYLEQLQLYNGINLVGPGPGKPGSGAAAVLSWAASNATAERITLTAYVCPSNASDRRRARLSYPGNGGDGYGRPDSQGVFASGAVPAPSLAGIADGLSQTIAISEWVAGDGSMERNRNVFRATRSPAPLLDFLARCRDADYRTLPMDLPGKGTDWTNASLGYAAYNHLAPPNALSCTNAGIVAWSALTAGSLHAGGAHTLFVDGHAAFAKESVSESVWRALGSAAGGEPATLD</sequence>
<organism evidence="3 4">
    <name type="scientific">Paludisphaera mucosa</name>
    <dbReference type="NCBI Taxonomy" id="3030827"/>
    <lineage>
        <taxon>Bacteria</taxon>
        <taxon>Pseudomonadati</taxon>
        <taxon>Planctomycetota</taxon>
        <taxon>Planctomycetia</taxon>
        <taxon>Isosphaerales</taxon>
        <taxon>Isosphaeraceae</taxon>
        <taxon>Paludisphaera</taxon>
    </lineage>
</organism>
<proteinExistence type="predicted"/>
<feature type="domain" description="DUF1559" evidence="2">
    <location>
        <begin position="39"/>
        <end position="297"/>
    </location>
</feature>
<dbReference type="InterPro" id="IPR045584">
    <property type="entry name" value="Pilin-like"/>
</dbReference>
<dbReference type="RefSeq" id="WP_277860803.1">
    <property type="nucleotide sequence ID" value="NZ_JARRAG010000002.1"/>
</dbReference>
<dbReference type="InterPro" id="IPR012902">
    <property type="entry name" value="N_methyl_site"/>
</dbReference>
<dbReference type="Gene3D" id="3.30.700.10">
    <property type="entry name" value="Glycoprotein, Type 4 Pilin"/>
    <property type="match status" value="1"/>
</dbReference>
<dbReference type="NCBIfam" id="TIGR04294">
    <property type="entry name" value="pre_pil_HX9DG"/>
    <property type="match status" value="1"/>
</dbReference>
<evidence type="ECO:0000313" key="4">
    <source>
        <dbReference type="Proteomes" id="UP001216907"/>
    </source>
</evidence>
<dbReference type="PROSITE" id="PS00409">
    <property type="entry name" value="PROKAR_NTER_METHYL"/>
    <property type="match status" value="1"/>
</dbReference>
<gene>
    <name evidence="3" type="ORF">PZE19_11725</name>
</gene>
<dbReference type="PANTHER" id="PTHR30093">
    <property type="entry name" value="GENERAL SECRETION PATHWAY PROTEIN G"/>
    <property type="match status" value="1"/>
</dbReference>
<dbReference type="Proteomes" id="UP001216907">
    <property type="component" value="Unassembled WGS sequence"/>
</dbReference>
<dbReference type="EMBL" id="JARRAG010000002">
    <property type="protein sequence ID" value="MDG3004445.1"/>
    <property type="molecule type" value="Genomic_DNA"/>
</dbReference>
<dbReference type="PANTHER" id="PTHR30093:SF2">
    <property type="entry name" value="TYPE II SECRETION SYSTEM PROTEIN H"/>
    <property type="match status" value="1"/>
</dbReference>
<protein>
    <submittedName>
        <fullName evidence="3">DUF1559 domain-containing protein</fullName>
    </submittedName>
</protein>